<dbReference type="Proteomes" id="UP001558652">
    <property type="component" value="Unassembled WGS sequence"/>
</dbReference>
<feature type="compositionally biased region" description="Polar residues" evidence="1">
    <location>
        <begin position="21"/>
        <end position="42"/>
    </location>
</feature>
<dbReference type="AlphaFoldDB" id="A0ABD0Y6E8"/>
<organism evidence="3 4">
    <name type="scientific">Ranatra chinensis</name>
    <dbReference type="NCBI Taxonomy" id="642074"/>
    <lineage>
        <taxon>Eukaryota</taxon>
        <taxon>Metazoa</taxon>
        <taxon>Ecdysozoa</taxon>
        <taxon>Arthropoda</taxon>
        <taxon>Hexapoda</taxon>
        <taxon>Insecta</taxon>
        <taxon>Pterygota</taxon>
        <taxon>Neoptera</taxon>
        <taxon>Paraneoptera</taxon>
        <taxon>Hemiptera</taxon>
        <taxon>Heteroptera</taxon>
        <taxon>Panheteroptera</taxon>
        <taxon>Nepomorpha</taxon>
        <taxon>Nepidae</taxon>
        <taxon>Ranatrinae</taxon>
        <taxon>Ranatra</taxon>
    </lineage>
</organism>
<dbReference type="FunFam" id="1.10.287.110:FF:000002">
    <property type="entry name" value="putative tyrosine-protein phosphatase auxilin isoform X2"/>
    <property type="match status" value="1"/>
</dbReference>
<dbReference type="InterPro" id="IPR036869">
    <property type="entry name" value="J_dom_sf"/>
</dbReference>
<feature type="compositionally biased region" description="Basic and acidic residues" evidence="1">
    <location>
        <begin position="80"/>
        <end position="99"/>
    </location>
</feature>
<dbReference type="SMART" id="SM00271">
    <property type="entry name" value="DnaJ"/>
    <property type="match status" value="1"/>
</dbReference>
<dbReference type="PANTHER" id="PTHR23172">
    <property type="entry name" value="AUXILIN/CYCLIN G-ASSOCIATED KINASE-RELATED"/>
    <property type="match status" value="1"/>
</dbReference>
<feature type="compositionally biased region" description="Polar residues" evidence="1">
    <location>
        <begin position="1"/>
        <end position="12"/>
    </location>
</feature>
<evidence type="ECO:0000256" key="1">
    <source>
        <dbReference type="SAM" id="MobiDB-lite"/>
    </source>
</evidence>
<dbReference type="EMBL" id="JBFDAA010000014">
    <property type="protein sequence ID" value="KAL1122209.1"/>
    <property type="molecule type" value="Genomic_DNA"/>
</dbReference>
<accession>A0ABD0Y6E8</accession>
<evidence type="ECO:0000259" key="2">
    <source>
        <dbReference type="PROSITE" id="PS50076"/>
    </source>
</evidence>
<dbReference type="Gene3D" id="1.10.287.110">
    <property type="entry name" value="DnaJ domain"/>
    <property type="match status" value="1"/>
</dbReference>
<gene>
    <name evidence="3" type="ORF">AAG570_003614</name>
</gene>
<feature type="region of interest" description="Disordered" evidence="1">
    <location>
        <begin position="1"/>
        <end position="99"/>
    </location>
</feature>
<evidence type="ECO:0000313" key="3">
    <source>
        <dbReference type="EMBL" id="KAL1122209.1"/>
    </source>
</evidence>
<dbReference type="Pfam" id="PF00226">
    <property type="entry name" value="DnaJ"/>
    <property type="match status" value="1"/>
</dbReference>
<dbReference type="InterPro" id="IPR001623">
    <property type="entry name" value="DnaJ_domain"/>
</dbReference>
<dbReference type="SUPFAM" id="SSF46565">
    <property type="entry name" value="Chaperone J-domain"/>
    <property type="match status" value="1"/>
</dbReference>
<proteinExistence type="predicted"/>
<protein>
    <recommendedName>
        <fullName evidence="2">J domain-containing protein</fullName>
    </recommendedName>
</protein>
<dbReference type="CDD" id="cd06257">
    <property type="entry name" value="DnaJ"/>
    <property type="match status" value="1"/>
</dbReference>
<evidence type="ECO:0000313" key="4">
    <source>
        <dbReference type="Proteomes" id="UP001558652"/>
    </source>
</evidence>
<keyword evidence="4" id="KW-1185">Reference proteome</keyword>
<dbReference type="PANTHER" id="PTHR23172:SF19">
    <property type="entry name" value="J DOMAIN-CONTAINING PROTEIN"/>
    <property type="match status" value="1"/>
</dbReference>
<feature type="domain" description="J" evidence="2">
    <location>
        <begin position="134"/>
        <end position="194"/>
    </location>
</feature>
<sequence>MQRNVSSPNLQTDPFEELISSPRSVSNANSPAKTPNEPNYSRSHFDSVKQQPPPPQQPQGKKSGDIFEDLLGSQGYAFTSKKDAGPRTINEMRREEQAKVTDPDRLKVLDWTEGKTNNIRALLTSLHTVVWGEAKWSQCHMHQLISTAEVKKAYRKACIAVHPDKHIGTENEKLAKMIFMELNNAWTEFEKDNS</sequence>
<name>A0ABD0Y6E8_9HEMI</name>
<comment type="caution">
    <text evidence="3">The sequence shown here is derived from an EMBL/GenBank/DDBJ whole genome shotgun (WGS) entry which is preliminary data.</text>
</comment>
<dbReference type="PROSITE" id="PS50076">
    <property type="entry name" value="DNAJ_2"/>
    <property type="match status" value="1"/>
</dbReference>
<reference evidence="3 4" key="1">
    <citation type="submission" date="2024-07" db="EMBL/GenBank/DDBJ databases">
        <title>Chromosome-level genome assembly of the water stick insect Ranatra chinensis (Heteroptera: Nepidae).</title>
        <authorList>
            <person name="Liu X."/>
        </authorList>
    </citation>
    <scope>NUCLEOTIDE SEQUENCE [LARGE SCALE GENOMIC DNA]</scope>
    <source>
        <strain evidence="3">Cailab_2021Rc</strain>
        <tissue evidence="3">Muscle</tissue>
    </source>
</reference>